<organism evidence="2 3">
    <name type="scientific">Schizothecium vesticola</name>
    <dbReference type="NCBI Taxonomy" id="314040"/>
    <lineage>
        <taxon>Eukaryota</taxon>
        <taxon>Fungi</taxon>
        <taxon>Dikarya</taxon>
        <taxon>Ascomycota</taxon>
        <taxon>Pezizomycotina</taxon>
        <taxon>Sordariomycetes</taxon>
        <taxon>Sordariomycetidae</taxon>
        <taxon>Sordariales</taxon>
        <taxon>Schizotheciaceae</taxon>
        <taxon>Schizothecium</taxon>
    </lineage>
</organism>
<accession>A0AA40F0R1</accession>
<sequence>MHLPLPTLLLLLPVHTLAALNGRCTGSKATGQWKDDGICIKTSTCKKYKGSTKTGACPYDDDDVKCCLIDKCEGGPEEGLGPHSFCSWTTDKGSLCDDFGIWFNNKCPGGSNYKCCLIP</sequence>
<feature type="signal peptide" evidence="1">
    <location>
        <begin position="1"/>
        <end position="18"/>
    </location>
</feature>
<evidence type="ECO:0000313" key="3">
    <source>
        <dbReference type="Proteomes" id="UP001172155"/>
    </source>
</evidence>
<dbReference type="Proteomes" id="UP001172155">
    <property type="component" value="Unassembled WGS sequence"/>
</dbReference>
<reference evidence="2" key="1">
    <citation type="submission" date="2023-06" db="EMBL/GenBank/DDBJ databases">
        <title>Genome-scale phylogeny and comparative genomics of the fungal order Sordariales.</title>
        <authorList>
            <consortium name="Lawrence Berkeley National Laboratory"/>
            <person name="Hensen N."/>
            <person name="Bonometti L."/>
            <person name="Westerberg I."/>
            <person name="Brannstrom I.O."/>
            <person name="Guillou S."/>
            <person name="Cros-Aarteil S."/>
            <person name="Calhoun S."/>
            <person name="Haridas S."/>
            <person name="Kuo A."/>
            <person name="Mondo S."/>
            <person name="Pangilinan J."/>
            <person name="Riley R."/>
            <person name="LaButti K."/>
            <person name="Andreopoulos B."/>
            <person name="Lipzen A."/>
            <person name="Chen C."/>
            <person name="Yanf M."/>
            <person name="Daum C."/>
            <person name="Ng V."/>
            <person name="Clum A."/>
            <person name="Steindorff A."/>
            <person name="Ohm R."/>
            <person name="Martin F."/>
            <person name="Silar P."/>
            <person name="Natvig D."/>
            <person name="Lalanne C."/>
            <person name="Gautier V."/>
            <person name="Ament-velasquez S.L."/>
            <person name="Kruys A."/>
            <person name="Hutchinson M.I."/>
            <person name="Powell A.J."/>
            <person name="Barry K."/>
            <person name="Miller A.N."/>
            <person name="Grigoriev I.V."/>
            <person name="Debuchy R."/>
            <person name="Gladieux P."/>
            <person name="Thoren M.H."/>
            <person name="Johannesson H."/>
        </authorList>
    </citation>
    <scope>NUCLEOTIDE SEQUENCE</scope>
    <source>
        <strain evidence="2">SMH3187-1</strain>
    </source>
</reference>
<keyword evidence="1" id="KW-0732">Signal</keyword>
<name>A0AA40F0R1_9PEZI</name>
<protein>
    <submittedName>
        <fullName evidence="2">Uncharacterized protein</fullName>
    </submittedName>
</protein>
<proteinExistence type="predicted"/>
<evidence type="ECO:0000256" key="1">
    <source>
        <dbReference type="SAM" id="SignalP"/>
    </source>
</evidence>
<dbReference type="EMBL" id="JAUKUD010000003">
    <property type="protein sequence ID" value="KAK0749007.1"/>
    <property type="molecule type" value="Genomic_DNA"/>
</dbReference>
<evidence type="ECO:0000313" key="2">
    <source>
        <dbReference type="EMBL" id="KAK0749007.1"/>
    </source>
</evidence>
<feature type="chain" id="PRO_5041224912" evidence="1">
    <location>
        <begin position="19"/>
        <end position="119"/>
    </location>
</feature>
<comment type="caution">
    <text evidence="2">The sequence shown here is derived from an EMBL/GenBank/DDBJ whole genome shotgun (WGS) entry which is preliminary data.</text>
</comment>
<dbReference type="AlphaFoldDB" id="A0AA40F0R1"/>
<keyword evidence="3" id="KW-1185">Reference proteome</keyword>
<gene>
    <name evidence="2" type="ORF">B0T18DRAFT_427205</name>
</gene>